<evidence type="ECO:0000313" key="1">
    <source>
        <dbReference type="EMBL" id="KAF4233298.1"/>
    </source>
</evidence>
<organism evidence="1 2">
    <name type="scientific">Aspergillus fumigatiaffinis</name>
    <dbReference type="NCBI Taxonomy" id="340414"/>
    <lineage>
        <taxon>Eukaryota</taxon>
        <taxon>Fungi</taxon>
        <taxon>Dikarya</taxon>
        <taxon>Ascomycota</taxon>
        <taxon>Pezizomycotina</taxon>
        <taxon>Eurotiomycetes</taxon>
        <taxon>Eurotiomycetidae</taxon>
        <taxon>Eurotiales</taxon>
        <taxon>Aspergillaceae</taxon>
        <taxon>Aspergillus</taxon>
        <taxon>Aspergillus subgen. Fumigati</taxon>
    </lineage>
</organism>
<evidence type="ECO:0000313" key="2">
    <source>
        <dbReference type="Proteomes" id="UP000653565"/>
    </source>
</evidence>
<reference evidence="1" key="1">
    <citation type="journal article" date="2020" name="bioRxiv">
        <title>Genomic and phenotypic heterogeneity of clinical isolates of the human pathogens Aspergillus fumigatus, Aspergillus lentulus and Aspergillus fumigatiaffinis.</title>
        <authorList>
            <person name="dos Santos R.A.C."/>
            <person name="Steenwyk J.L."/>
            <person name="Rivero-Menendez O."/>
            <person name="Mead M.E."/>
            <person name="Silva L.P."/>
            <person name="Bastos R.W."/>
            <person name="Alastruey-Izquierdo A."/>
            <person name="Goldman G.H."/>
            <person name="Rokas A."/>
        </authorList>
    </citation>
    <scope>NUCLEOTIDE SEQUENCE</scope>
    <source>
        <strain evidence="1">CNM-CM6805</strain>
    </source>
</reference>
<reference evidence="1" key="2">
    <citation type="submission" date="2020-04" db="EMBL/GenBank/DDBJ databases">
        <authorList>
            <person name="Santos R.A.C."/>
            <person name="Steenwyk J.L."/>
            <person name="Rivero-Menendez O."/>
            <person name="Mead M.E."/>
            <person name="Silva L.P."/>
            <person name="Bastos R.W."/>
            <person name="Alastruey-Izquierdo A."/>
            <person name="Goldman G.H."/>
            <person name="Rokas A."/>
        </authorList>
    </citation>
    <scope>NUCLEOTIDE SEQUENCE</scope>
    <source>
        <strain evidence="1">CNM-CM6805</strain>
    </source>
</reference>
<dbReference type="OrthoDB" id="4349211at2759"/>
<dbReference type="Proteomes" id="UP000653565">
    <property type="component" value="Unassembled WGS sequence"/>
</dbReference>
<accession>A0A8H4H2D8</accession>
<dbReference type="AlphaFoldDB" id="A0A8H4H2D8"/>
<name>A0A8H4H2D8_9EURO</name>
<comment type="caution">
    <text evidence="1">The sequence shown here is derived from an EMBL/GenBank/DDBJ whole genome shotgun (WGS) entry which is preliminary data.</text>
</comment>
<dbReference type="Pfam" id="PF26639">
    <property type="entry name" value="Het-6_barrel"/>
    <property type="match status" value="1"/>
</dbReference>
<keyword evidence="2" id="KW-1185">Reference proteome</keyword>
<proteinExistence type="predicted"/>
<dbReference type="EMBL" id="JAAAPX010000080">
    <property type="protein sequence ID" value="KAF4233298.1"/>
    <property type="molecule type" value="Genomic_DNA"/>
</dbReference>
<sequence length="222" mass="25099">MATASVADISLRHQSQSRAYGRNRGHIVYGKQIRPGFLRVYLLLLWPFLSKHQLERTSPEPATDEIGTYRYGSPEPSSWDGINAILKPQRLTNATGEPIIEERFRLISLDSGHVGFGGYAAQEGDLVCILKGGGYPYVLRQRRDGLYHLVSDSYVHGVMNGEFVRSNADVGAKWRDNGEYGGDNFGEDWVMRNNWSDMHTKAEERRIKQDARAPSIWVLRAC</sequence>
<gene>
    <name evidence="1" type="ORF">CNMCM6805_009388</name>
</gene>
<protein>
    <submittedName>
        <fullName evidence="1">Uncharacterized protein</fullName>
    </submittedName>
</protein>